<proteinExistence type="predicted"/>
<name>A0A0G0NF48_9BACT</name>
<dbReference type="Proteomes" id="UP000034181">
    <property type="component" value="Unassembled WGS sequence"/>
</dbReference>
<protein>
    <submittedName>
        <fullName evidence="1">Uncharacterized protein</fullName>
    </submittedName>
</protein>
<comment type="caution">
    <text evidence="1">The sequence shown here is derived from an EMBL/GenBank/DDBJ whole genome shotgun (WGS) entry which is preliminary data.</text>
</comment>
<reference evidence="1 2" key="1">
    <citation type="journal article" date="2015" name="Nature">
        <title>rRNA introns, odd ribosomes, and small enigmatic genomes across a large radiation of phyla.</title>
        <authorList>
            <person name="Brown C.T."/>
            <person name="Hug L.A."/>
            <person name="Thomas B.C."/>
            <person name="Sharon I."/>
            <person name="Castelle C.J."/>
            <person name="Singh A."/>
            <person name="Wilkins M.J."/>
            <person name="Williams K.H."/>
            <person name="Banfield J.F."/>
        </authorList>
    </citation>
    <scope>NUCLEOTIDE SEQUENCE [LARGE SCALE GENOMIC DNA]</scope>
</reference>
<gene>
    <name evidence="1" type="ORF">US96_C0006G0028</name>
</gene>
<dbReference type="EMBL" id="LBUZ01000006">
    <property type="protein sequence ID" value="KKQ75716.1"/>
    <property type="molecule type" value="Genomic_DNA"/>
</dbReference>
<dbReference type="AlphaFoldDB" id="A0A0G0NF48"/>
<accession>A0A0G0NF48</accession>
<evidence type="ECO:0000313" key="2">
    <source>
        <dbReference type="Proteomes" id="UP000034181"/>
    </source>
</evidence>
<evidence type="ECO:0000313" key="1">
    <source>
        <dbReference type="EMBL" id="KKQ75716.1"/>
    </source>
</evidence>
<organism evidence="1 2">
    <name type="scientific">Candidatus Woesebacteria bacterium GW2011_GWB1_38_5b</name>
    <dbReference type="NCBI Taxonomy" id="1618569"/>
    <lineage>
        <taxon>Bacteria</taxon>
        <taxon>Candidatus Woeseibacteriota</taxon>
    </lineage>
</organism>
<sequence length="135" mass="15735">MAKYAKCVFSSELPYEKDQVVTLFLKDNFKQVDSFIMSLGQMTNIPPNRLRTYKDGKLVNEQVYAKNNLNKGGLPLYFYYIPKSLLIVVRDHLRALKSINFICDIFFAQHFLPAYIAVVLRKLGILKCSKIIFWM</sequence>
<feature type="non-terminal residue" evidence="1">
    <location>
        <position position="135"/>
    </location>
</feature>